<dbReference type="Pfam" id="PF08309">
    <property type="entry name" value="LVIVD"/>
    <property type="match status" value="1"/>
</dbReference>
<comment type="caution">
    <text evidence="1">The sequence shown here is derived from an EMBL/GenBank/DDBJ whole genome shotgun (WGS) entry which is preliminary data.</text>
</comment>
<gene>
    <name evidence="1" type="ORF">IAB46_04410</name>
</gene>
<name>A0A9D1JQ38_9FIRM</name>
<evidence type="ECO:0000313" key="2">
    <source>
        <dbReference type="Proteomes" id="UP000823927"/>
    </source>
</evidence>
<dbReference type="EMBL" id="DVIT01000016">
    <property type="protein sequence ID" value="HIS46801.1"/>
    <property type="molecule type" value="Genomic_DNA"/>
</dbReference>
<reference evidence="1" key="2">
    <citation type="journal article" date="2021" name="PeerJ">
        <title>Extensive microbial diversity within the chicken gut microbiome revealed by metagenomics and culture.</title>
        <authorList>
            <person name="Gilroy R."/>
            <person name="Ravi A."/>
            <person name="Getino M."/>
            <person name="Pursley I."/>
            <person name="Horton D.L."/>
            <person name="Alikhan N.F."/>
            <person name="Baker D."/>
            <person name="Gharbi K."/>
            <person name="Hall N."/>
            <person name="Watson M."/>
            <person name="Adriaenssens E.M."/>
            <person name="Foster-Nyarko E."/>
            <person name="Jarju S."/>
            <person name="Secka A."/>
            <person name="Antonio M."/>
            <person name="Oren A."/>
            <person name="Chaudhuri R.R."/>
            <person name="La Ragione R."/>
            <person name="Hildebrand F."/>
            <person name="Pallen M.J."/>
        </authorList>
    </citation>
    <scope>NUCLEOTIDE SEQUENCE</scope>
    <source>
        <strain evidence="1">CHK178-757</strain>
    </source>
</reference>
<protein>
    <recommendedName>
        <fullName evidence="3">LVIVD repeat protein</fullName>
    </recommendedName>
</protein>
<proteinExistence type="predicted"/>
<sequence>MADMFYAKGPGNNGYIKNLEVCSFNEMDGNCGMFQMALYKTAEGKYYLYGACFGGTQNGVMISEVTDPYNPRFVKHFELVDPKEYPTTTTPKLQVADDLMICAMSAGSGPDALVEQSELRNIKCEVGIRIYSLKEDPENPKFLGYWDCGVPHSIGVHRFMYNGGRYVYLSCEAERFEGMIMRIVDIADPTHPVEVGNWWSPEQFVDGYPGRTVDHTAAHVPAFMDKGWMHGPPYVREDGLCFCGYCGDGLYILDVNDVTRPKCVGNLRLQPVFSSHLAGARTHTALPLPGRDLVVVTNEGERFQFFPPGSITEAQALNNIHMIDVRNPSKPTLIAEFPYPEVPKDFPYPNFNVMNLGCQGPFGPHNLHEPMSGKPWLEQRGDRVYCCYFAAGLRIYDVSDPYYIKEIAYFIPPNPNKTPEESYFPGFPGPRNAVTEDVIVDDRGYIIITALDDGFYILKRTGDADN</sequence>
<dbReference type="InterPro" id="IPR013211">
    <property type="entry name" value="LVIVD"/>
</dbReference>
<organism evidence="1 2">
    <name type="scientific">Candidatus Scybalocola faecigallinarum</name>
    <dbReference type="NCBI Taxonomy" id="2840941"/>
    <lineage>
        <taxon>Bacteria</taxon>
        <taxon>Bacillati</taxon>
        <taxon>Bacillota</taxon>
        <taxon>Clostridia</taxon>
        <taxon>Lachnospirales</taxon>
        <taxon>Lachnospiraceae</taxon>
        <taxon>Lachnospiraceae incertae sedis</taxon>
        <taxon>Candidatus Scybalocola (ex Gilroy et al. 2021)</taxon>
    </lineage>
</organism>
<reference evidence="1" key="1">
    <citation type="submission" date="2020-10" db="EMBL/GenBank/DDBJ databases">
        <authorList>
            <person name="Gilroy R."/>
        </authorList>
    </citation>
    <scope>NUCLEOTIDE SEQUENCE</scope>
    <source>
        <strain evidence="1">CHK178-757</strain>
    </source>
</reference>
<accession>A0A9D1JQ38</accession>
<evidence type="ECO:0000313" key="1">
    <source>
        <dbReference type="EMBL" id="HIS46801.1"/>
    </source>
</evidence>
<dbReference type="AlphaFoldDB" id="A0A9D1JQ38"/>
<dbReference type="Proteomes" id="UP000823927">
    <property type="component" value="Unassembled WGS sequence"/>
</dbReference>
<evidence type="ECO:0008006" key="3">
    <source>
        <dbReference type="Google" id="ProtNLM"/>
    </source>
</evidence>